<dbReference type="InterPro" id="IPR040283">
    <property type="entry name" value="DDB_G0292058-like"/>
</dbReference>
<feature type="signal peptide" evidence="2">
    <location>
        <begin position="1"/>
        <end position="23"/>
    </location>
</feature>
<feature type="transmembrane region" description="Helical" evidence="1">
    <location>
        <begin position="496"/>
        <end position="522"/>
    </location>
</feature>
<name>F0WR09_9STRA</name>
<keyword evidence="1" id="KW-1133">Transmembrane helix</keyword>
<organism evidence="3">
    <name type="scientific">Albugo laibachii Nc14</name>
    <dbReference type="NCBI Taxonomy" id="890382"/>
    <lineage>
        <taxon>Eukaryota</taxon>
        <taxon>Sar</taxon>
        <taxon>Stramenopiles</taxon>
        <taxon>Oomycota</taxon>
        <taxon>Peronosporomycetes</taxon>
        <taxon>Albuginales</taxon>
        <taxon>Albuginaceae</taxon>
        <taxon>Albugo</taxon>
    </lineage>
</organism>
<feature type="chain" id="PRO_5003259581" evidence="2">
    <location>
        <begin position="24"/>
        <end position="833"/>
    </location>
</feature>
<accession>F0WR09</accession>
<evidence type="ECO:0000256" key="2">
    <source>
        <dbReference type="SAM" id="SignalP"/>
    </source>
</evidence>
<dbReference type="PANTHER" id="PTHR31414:SF18">
    <property type="entry name" value="TRANSMEMBRANE PROTEIN-RELATED"/>
    <property type="match status" value="1"/>
</dbReference>
<dbReference type="HOGENOM" id="CLU_017847_0_0_1"/>
<evidence type="ECO:0000313" key="3">
    <source>
        <dbReference type="EMBL" id="CCA23769.1"/>
    </source>
</evidence>
<reference evidence="3" key="2">
    <citation type="submission" date="2011-02" db="EMBL/GenBank/DDBJ databases">
        <authorList>
            <person name="MacLean D."/>
        </authorList>
    </citation>
    <scope>NUCLEOTIDE SEQUENCE</scope>
</reference>
<sequence length="833" mass="91005">MRRSLRKLSVFLLAFSCLPHTHPSSYELTLGESIQCSSREHTHLRLPSLFRLLSDENPKNESAPVSKAAKIGAGIREKLSKIRGISDTFYQKLIDAVKIYMCDKNIQDGEPDAPNMRFVPPSSSKAYKDSTGNCIRLNVTLATDDTVRQEYLAGNCEVNPNCYWAEINTTTDLDRVPIYSLTESVSPAEGSMTYSDAKKHLKKWIQGLAIVILPGLILAVLSLITFILFVMCRYCCNRCGGRQGRVGGYRCVEKLYPILFFLLFAGGVIGVAIAALSYQKIVSKAVGDTLDDTSETMVQMTEWSGRIQSPLIKVRNTVVTTASDISTALNGTDFIEQGTSGLTSRLDAFSSNSRNRTFPSGCSNVTDLICFPCEICTIISGKMASSARQIETNAGSGVTQLRNVRGQLQSKLVRIADKVQSQVDEQVTTLSRLTETINSTNENVDDIRKEYSNHKAIQQAGVLALFALSLVVIVLGLIGILFGITPLRVLVNIIHVAWIIGFIALILTFILTSVFLTISAILTDVCQLTLMLGNDWTVAMGDIGKAPNACFRNTSLLDAFNLSSALSFATGAVQFPQGIEVASMLDFSQLDAADQEIQNVTAGVFPFSAPLDASIAFLNSYTDQVGSGGTCVLHDTFTRPNILTPWVDVNVPQGSSANGSEFLKSRYASQDANCGQSSSSKSFACTQHSSTCDFSTWIQEIYANTSALKRVEIDANAFVNELHANMTSVMTYVGDFKTKVRALDASIASIRGNLESNLIQFVTEFKNAMYCSFVADRYNDIYGDLCGDLVPALTMISLMLFLAGIFTIPVEICLIIALKRLKIRQNTSGMKFK</sequence>
<feature type="transmembrane region" description="Helical" evidence="1">
    <location>
        <begin position="204"/>
        <end position="234"/>
    </location>
</feature>
<keyword evidence="1" id="KW-0472">Membrane</keyword>
<proteinExistence type="predicted"/>
<dbReference type="EMBL" id="FR824251">
    <property type="protein sequence ID" value="CCA23769.1"/>
    <property type="molecule type" value="Genomic_DNA"/>
</dbReference>
<keyword evidence="1" id="KW-0812">Transmembrane</keyword>
<dbReference type="GO" id="GO:0016020">
    <property type="term" value="C:membrane"/>
    <property type="evidence" value="ECO:0007669"/>
    <property type="project" value="TreeGrafter"/>
</dbReference>
<evidence type="ECO:0000256" key="1">
    <source>
        <dbReference type="SAM" id="Phobius"/>
    </source>
</evidence>
<protein>
    <submittedName>
        <fullName evidence="3">Uncharacterized protein AlNc14C206G8817</fullName>
    </submittedName>
</protein>
<gene>
    <name evidence="3" type="primary">AlNc14C206G8817</name>
    <name evidence="3" type="ORF">ALNC14_099130</name>
</gene>
<feature type="transmembrane region" description="Helical" evidence="1">
    <location>
        <begin position="462"/>
        <end position="484"/>
    </location>
</feature>
<feature type="transmembrane region" description="Helical" evidence="1">
    <location>
        <begin position="795"/>
        <end position="818"/>
    </location>
</feature>
<dbReference type="PANTHER" id="PTHR31414">
    <property type="entry name" value="TRANSMEMBRANE PROTEIN DDB_G0292058"/>
    <property type="match status" value="1"/>
</dbReference>
<keyword evidence="2" id="KW-0732">Signal</keyword>
<feature type="transmembrane region" description="Helical" evidence="1">
    <location>
        <begin position="255"/>
        <end position="278"/>
    </location>
</feature>
<reference evidence="3" key="1">
    <citation type="journal article" date="2011" name="PLoS Biol.">
        <title>Gene gain and loss during evolution of obligate parasitism in the white rust pathogen of Arabidopsis thaliana.</title>
        <authorList>
            <person name="Kemen E."/>
            <person name="Gardiner A."/>
            <person name="Schultz-Larsen T."/>
            <person name="Kemen A.C."/>
            <person name="Balmuth A.L."/>
            <person name="Robert-Seilaniantz A."/>
            <person name="Bailey K."/>
            <person name="Holub E."/>
            <person name="Studholme D.J."/>
            <person name="Maclean D."/>
            <person name="Jones J.D."/>
        </authorList>
    </citation>
    <scope>NUCLEOTIDE SEQUENCE</scope>
</reference>
<dbReference type="AlphaFoldDB" id="F0WR09"/>